<evidence type="ECO:0000313" key="1">
    <source>
        <dbReference type="EMBL" id="KKL09459.1"/>
    </source>
</evidence>
<gene>
    <name evidence="1" type="ORF">LCGC14_2565670</name>
</gene>
<dbReference type="AlphaFoldDB" id="A0A0F9AIN3"/>
<organism evidence="1">
    <name type="scientific">marine sediment metagenome</name>
    <dbReference type="NCBI Taxonomy" id="412755"/>
    <lineage>
        <taxon>unclassified sequences</taxon>
        <taxon>metagenomes</taxon>
        <taxon>ecological metagenomes</taxon>
    </lineage>
</organism>
<protein>
    <submittedName>
        <fullName evidence="1">Uncharacterized protein</fullName>
    </submittedName>
</protein>
<comment type="caution">
    <text evidence="1">The sequence shown here is derived from an EMBL/GenBank/DDBJ whole genome shotgun (WGS) entry which is preliminary data.</text>
</comment>
<sequence>MTWFEEARRTGKPVDMAKLANTRLACLYCNRKVKNLYGGACKRCADQDNKRRAAKKAGQDTTEDNMRCVQCDSATINGVPRHEAGCFDGHIDLSTGAPFDVKCKWCGMWFQPERRGQKSCEGSCTGAYYN</sequence>
<proteinExistence type="predicted"/>
<accession>A0A0F9AIN3</accession>
<reference evidence="1" key="1">
    <citation type="journal article" date="2015" name="Nature">
        <title>Complex archaea that bridge the gap between prokaryotes and eukaryotes.</title>
        <authorList>
            <person name="Spang A."/>
            <person name="Saw J.H."/>
            <person name="Jorgensen S.L."/>
            <person name="Zaremba-Niedzwiedzka K."/>
            <person name="Martijn J."/>
            <person name="Lind A.E."/>
            <person name="van Eijk R."/>
            <person name="Schleper C."/>
            <person name="Guy L."/>
            <person name="Ettema T.J."/>
        </authorList>
    </citation>
    <scope>NUCLEOTIDE SEQUENCE</scope>
</reference>
<name>A0A0F9AIN3_9ZZZZ</name>
<dbReference type="EMBL" id="LAZR01042474">
    <property type="protein sequence ID" value="KKL09459.1"/>
    <property type="molecule type" value="Genomic_DNA"/>
</dbReference>